<name>A0A846WU13_9ACTN</name>
<dbReference type="SMART" id="SM00342">
    <property type="entry name" value="HTH_ARAC"/>
    <property type="match status" value="1"/>
</dbReference>
<keyword evidence="2" id="KW-0238">DNA-binding</keyword>
<dbReference type="PANTHER" id="PTHR46796">
    <property type="entry name" value="HTH-TYPE TRANSCRIPTIONAL ACTIVATOR RHAS-RELATED"/>
    <property type="match status" value="1"/>
</dbReference>
<dbReference type="InterPro" id="IPR035418">
    <property type="entry name" value="AraC-bd_2"/>
</dbReference>
<evidence type="ECO:0000256" key="4">
    <source>
        <dbReference type="SAM" id="MobiDB-lite"/>
    </source>
</evidence>
<dbReference type="EMBL" id="JAAXPC010000029">
    <property type="protein sequence ID" value="NKY05159.1"/>
    <property type="molecule type" value="Genomic_DNA"/>
</dbReference>
<protein>
    <submittedName>
        <fullName evidence="6">AraC family transcriptional regulator</fullName>
    </submittedName>
</protein>
<dbReference type="InterPro" id="IPR009057">
    <property type="entry name" value="Homeodomain-like_sf"/>
</dbReference>
<gene>
    <name evidence="6" type="ORF">HGA05_26740</name>
</gene>
<evidence type="ECO:0000256" key="2">
    <source>
        <dbReference type="ARBA" id="ARBA00023125"/>
    </source>
</evidence>
<evidence type="ECO:0000313" key="6">
    <source>
        <dbReference type="EMBL" id="NKY05159.1"/>
    </source>
</evidence>
<dbReference type="InterPro" id="IPR050204">
    <property type="entry name" value="AraC_XylS_family_regulators"/>
</dbReference>
<dbReference type="RefSeq" id="WP_006372986.1">
    <property type="nucleotide sequence ID" value="NZ_JAAXPC010000029.1"/>
</dbReference>
<evidence type="ECO:0000256" key="3">
    <source>
        <dbReference type="ARBA" id="ARBA00023163"/>
    </source>
</evidence>
<dbReference type="Proteomes" id="UP000563898">
    <property type="component" value="Unassembled WGS sequence"/>
</dbReference>
<reference evidence="6 7" key="1">
    <citation type="submission" date="2020-04" db="EMBL/GenBank/DDBJ databases">
        <title>MicrobeNet Type strains.</title>
        <authorList>
            <person name="Nicholson A.C."/>
        </authorList>
    </citation>
    <scope>NUCLEOTIDE SEQUENCE [LARGE SCALE GENOMIC DNA]</scope>
    <source>
        <strain evidence="6 7">ATCC BAA-14</strain>
    </source>
</reference>
<sequence length="329" mass="35270">MNDPPLERRRRVGDDSSATFSTADLPQADRIGLWEEYQDEHLIGLRCRTLDSGPFLATEVQAERGRVRLARVTGTPHLVERSGADIRRTPTESVVLYLGRGGESFFHHEHGTVVLAPGQLVVCDADRPFFRGFNSGLDELVVQVPRDALAELAGGHLPDLRRPLVIGGGPREARVRALAAIIESTTLERSTDDPTTRESAEATVVGLVATLMGGVGAPSAHLAAARAYVETHLADPGMSAATIASGIALSERQLSRVFAAAGTSVPEYVLDRRLEHAARLLGSPAGATMTVSQAARHAGIASPSHFSRSFTRRFGMGPAEFRRSAQTSR</sequence>
<keyword evidence="1" id="KW-0805">Transcription regulation</keyword>
<accession>A0A846WU13</accession>
<dbReference type="Gene3D" id="1.10.10.60">
    <property type="entry name" value="Homeodomain-like"/>
    <property type="match status" value="1"/>
</dbReference>
<dbReference type="SUPFAM" id="SSF46689">
    <property type="entry name" value="Homeodomain-like"/>
    <property type="match status" value="1"/>
</dbReference>
<dbReference type="AlphaFoldDB" id="A0A846WU13"/>
<organism evidence="6 7">
    <name type="scientific">Gordonia polyisoprenivorans</name>
    <dbReference type="NCBI Taxonomy" id="84595"/>
    <lineage>
        <taxon>Bacteria</taxon>
        <taxon>Bacillati</taxon>
        <taxon>Actinomycetota</taxon>
        <taxon>Actinomycetes</taxon>
        <taxon>Mycobacteriales</taxon>
        <taxon>Gordoniaceae</taxon>
        <taxon>Gordonia</taxon>
    </lineage>
</organism>
<keyword evidence="3" id="KW-0804">Transcription</keyword>
<proteinExistence type="predicted"/>
<dbReference type="InterPro" id="IPR018060">
    <property type="entry name" value="HTH_AraC"/>
</dbReference>
<evidence type="ECO:0000313" key="7">
    <source>
        <dbReference type="Proteomes" id="UP000563898"/>
    </source>
</evidence>
<dbReference type="PANTHER" id="PTHR46796:SF6">
    <property type="entry name" value="ARAC SUBFAMILY"/>
    <property type="match status" value="1"/>
</dbReference>
<dbReference type="Pfam" id="PF14525">
    <property type="entry name" value="AraC_binding_2"/>
    <property type="match status" value="1"/>
</dbReference>
<evidence type="ECO:0000259" key="5">
    <source>
        <dbReference type="PROSITE" id="PS01124"/>
    </source>
</evidence>
<dbReference type="GO" id="GO:0043565">
    <property type="term" value="F:sequence-specific DNA binding"/>
    <property type="evidence" value="ECO:0007669"/>
    <property type="project" value="InterPro"/>
</dbReference>
<dbReference type="GO" id="GO:0003700">
    <property type="term" value="F:DNA-binding transcription factor activity"/>
    <property type="evidence" value="ECO:0007669"/>
    <property type="project" value="InterPro"/>
</dbReference>
<feature type="domain" description="HTH araC/xylS-type" evidence="5">
    <location>
        <begin position="223"/>
        <end position="324"/>
    </location>
</feature>
<dbReference type="Pfam" id="PF12833">
    <property type="entry name" value="HTH_18"/>
    <property type="match status" value="1"/>
</dbReference>
<evidence type="ECO:0000256" key="1">
    <source>
        <dbReference type="ARBA" id="ARBA00023015"/>
    </source>
</evidence>
<feature type="region of interest" description="Disordered" evidence="4">
    <location>
        <begin position="1"/>
        <end position="21"/>
    </location>
</feature>
<dbReference type="PROSITE" id="PS01124">
    <property type="entry name" value="HTH_ARAC_FAMILY_2"/>
    <property type="match status" value="1"/>
</dbReference>
<comment type="caution">
    <text evidence="6">The sequence shown here is derived from an EMBL/GenBank/DDBJ whole genome shotgun (WGS) entry which is preliminary data.</text>
</comment>